<evidence type="ECO:0000313" key="3">
    <source>
        <dbReference type="Proteomes" id="UP000234950"/>
    </source>
</evidence>
<feature type="transmembrane region" description="Helical" evidence="1">
    <location>
        <begin position="104"/>
        <end position="122"/>
    </location>
</feature>
<keyword evidence="3" id="KW-1185">Reference proteome</keyword>
<dbReference type="EMBL" id="PGVE01000031">
    <property type="protein sequence ID" value="PLS06707.1"/>
    <property type="molecule type" value="Genomic_DNA"/>
</dbReference>
<protein>
    <submittedName>
        <fullName evidence="2">Uncharacterized protein</fullName>
    </submittedName>
</protein>
<sequence>MKKNLFAILMYTLCIVGLILTLFIIYKNIDNSFATKFVLGYLIFLVLFVFYFVIGTILNLSKIEWVDIRKRLYKFIISFVLISCLGLIYYYFKKPSEINFQQVLFLPFAISLGSAFSDLPFIKKNNY</sequence>
<keyword evidence="1" id="KW-0472">Membrane</keyword>
<dbReference type="OrthoDB" id="1926101at2"/>
<dbReference type="AlphaFoldDB" id="A0A2N5HMJ6"/>
<dbReference type="RefSeq" id="WP_101647207.1">
    <property type="nucleotide sequence ID" value="NZ_PGVE01000031.1"/>
</dbReference>
<feature type="transmembrane region" description="Helical" evidence="1">
    <location>
        <begin position="72"/>
        <end position="92"/>
    </location>
</feature>
<name>A0A2N5HMJ6_9BACI</name>
<keyword evidence="1" id="KW-0812">Transmembrane</keyword>
<dbReference type="Proteomes" id="UP000234950">
    <property type="component" value="Unassembled WGS sequence"/>
</dbReference>
<feature type="transmembrane region" description="Helical" evidence="1">
    <location>
        <begin position="38"/>
        <end position="60"/>
    </location>
</feature>
<evidence type="ECO:0000256" key="1">
    <source>
        <dbReference type="SAM" id="Phobius"/>
    </source>
</evidence>
<accession>A0A2N5HMJ6</accession>
<feature type="transmembrane region" description="Helical" evidence="1">
    <location>
        <begin position="5"/>
        <end position="26"/>
    </location>
</feature>
<organism evidence="2 3">
    <name type="scientific">Neobacillus cucumis</name>
    <dbReference type="NCBI Taxonomy" id="1740721"/>
    <lineage>
        <taxon>Bacteria</taxon>
        <taxon>Bacillati</taxon>
        <taxon>Bacillota</taxon>
        <taxon>Bacilli</taxon>
        <taxon>Bacillales</taxon>
        <taxon>Bacillaceae</taxon>
        <taxon>Neobacillus</taxon>
    </lineage>
</organism>
<evidence type="ECO:0000313" key="2">
    <source>
        <dbReference type="EMBL" id="PLS06707.1"/>
    </source>
</evidence>
<keyword evidence="1" id="KW-1133">Transmembrane helix</keyword>
<proteinExistence type="predicted"/>
<comment type="caution">
    <text evidence="2">The sequence shown here is derived from an EMBL/GenBank/DDBJ whole genome shotgun (WGS) entry which is preliminary data.</text>
</comment>
<reference evidence="2 3" key="1">
    <citation type="submission" date="2017-11" db="EMBL/GenBank/DDBJ databases">
        <title>Comparitive Functional Genomics of Dry Heat Resistant strains isolated from the Viking Spacecraft.</title>
        <authorList>
            <person name="Seuylemezian A."/>
            <person name="Cooper K."/>
            <person name="Vaishampayan P."/>
        </authorList>
    </citation>
    <scope>NUCLEOTIDE SEQUENCE [LARGE SCALE GENOMIC DNA]</scope>
    <source>
        <strain evidence="2 3">V32-6</strain>
    </source>
</reference>
<gene>
    <name evidence="2" type="ORF">CVD27_07210</name>
</gene>